<evidence type="ECO:0000313" key="1">
    <source>
        <dbReference type="EMBL" id="EER17956.1"/>
    </source>
</evidence>
<feature type="non-terminal residue" evidence="1">
    <location>
        <position position="1"/>
    </location>
</feature>
<accession>C5KBS5</accession>
<dbReference type="Pfam" id="PF13540">
    <property type="entry name" value="RCC1_2"/>
    <property type="match status" value="1"/>
</dbReference>
<evidence type="ECO:0000313" key="2">
    <source>
        <dbReference type="Proteomes" id="UP000007800"/>
    </source>
</evidence>
<dbReference type="Proteomes" id="UP000007800">
    <property type="component" value="Unassembled WGS sequence"/>
</dbReference>
<dbReference type="SUPFAM" id="SSF50985">
    <property type="entry name" value="RCC1/BLIP-II"/>
    <property type="match status" value="1"/>
</dbReference>
<keyword evidence="2" id="KW-1185">Reference proteome</keyword>
<dbReference type="RefSeq" id="XP_002786160.1">
    <property type="nucleotide sequence ID" value="XM_002786114.1"/>
</dbReference>
<dbReference type="Gene3D" id="2.130.10.30">
    <property type="entry name" value="Regulator of chromosome condensation 1/beta-lactamase-inhibitor protein II"/>
    <property type="match status" value="1"/>
</dbReference>
<proteinExistence type="predicted"/>
<reference evidence="1 2" key="1">
    <citation type="submission" date="2008-07" db="EMBL/GenBank/DDBJ databases">
        <authorList>
            <person name="El-Sayed N."/>
            <person name="Caler E."/>
            <person name="Inman J."/>
            <person name="Amedeo P."/>
            <person name="Hass B."/>
            <person name="Wortman J."/>
        </authorList>
    </citation>
    <scope>NUCLEOTIDE SEQUENCE [LARGE SCALE GENOMIC DNA]</scope>
    <source>
        <strain evidence="2">ATCC 50983 / TXsc</strain>
    </source>
</reference>
<dbReference type="InParanoid" id="C5KBS5"/>
<organism evidence="2">
    <name type="scientific">Perkinsus marinus (strain ATCC 50983 / TXsc)</name>
    <dbReference type="NCBI Taxonomy" id="423536"/>
    <lineage>
        <taxon>Eukaryota</taxon>
        <taxon>Sar</taxon>
        <taxon>Alveolata</taxon>
        <taxon>Perkinsozoa</taxon>
        <taxon>Perkinsea</taxon>
        <taxon>Perkinsida</taxon>
        <taxon>Perkinsidae</taxon>
        <taxon>Perkinsus</taxon>
    </lineage>
</organism>
<dbReference type="OrthoDB" id="16281at2759"/>
<sequence>IRFTTSHPIVQIGCGSRHSLLLSSVGIVWACGGNTQGQLGVPTCKHTATPILVEDLSAV</sequence>
<dbReference type="EMBL" id="GG671946">
    <property type="protein sequence ID" value="EER17956.1"/>
    <property type="molecule type" value="Genomic_DNA"/>
</dbReference>
<gene>
    <name evidence="1" type="ORF">Pmar_PMAR019838</name>
</gene>
<evidence type="ECO:0008006" key="3">
    <source>
        <dbReference type="Google" id="ProtNLM"/>
    </source>
</evidence>
<name>C5KBS5_PERM5</name>
<dbReference type="InterPro" id="IPR009091">
    <property type="entry name" value="RCC1/BLIP-II"/>
</dbReference>
<protein>
    <recommendedName>
        <fullName evidence="3">Regulator of chromosome condensation</fullName>
    </recommendedName>
</protein>
<dbReference type="PROSITE" id="PS00626">
    <property type="entry name" value="RCC1_2"/>
    <property type="match status" value="1"/>
</dbReference>
<feature type="non-terminal residue" evidence="1">
    <location>
        <position position="59"/>
    </location>
</feature>
<dbReference type="InterPro" id="IPR000408">
    <property type="entry name" value="Reg_chr_condens"/>
</dbReference>
<dbReference type="AlphaFoldDB" id="C5KBS5"/>
<dbReference type="GeneID" id="9063300"/>